<dbReference type="Pfam" id="PF08592">
    <property type="entry name" value="Anthrone_oxy"/>
    <property type="match status" value="1"/>
</dbReference>
<accession>A0ABT8RNB0</accession>
<sequence>MKQLIQFLDITLTGLIAGVIFGIWIGNNPQDLSAVTYVEQQQNTIRALNVLMPILGLISIILTGIYAVLSKGEKLNRNLLLLATAFLIISGLITRFGNQPINAIVITWKLENIPDIWSTLRDKWWSFHIMRTLSAMTGFALIVYVSIFKKIKGSNV</sequence>
<reference evidence="2" key="2">
    <citation type="submission" date="2023-06" db="EMBL/GenBank/DDBJ databases">
        <authorList>
            <person name="Lucena T."/>
            <person name="Sun Q."/>
        </authorList>
    </citation>
    <scope>NUCLEOTIDE SEQUENCE</scope>
    <source>
        <strain evidence="2">CECT 8869</strain>
    </source>
</reference>
<keyword evidence="1" id="KW-0472">Membrane</keyword>
<feature type="transmembrane region" description="Helical" evidence="1">
    <location>
        <begin position="124"/>
        <end position="147"/>
    </location>
</feature>
<feature type="transmembrane region" description="Helical" evidence="1">
    <location>
        <begin position="7"/>
        <end position="25"/>
    </location>
</feature>
<feature type="transmembrane region" description="Helical" evidence="1">
    <location>
        <begin position="45"/>
        <end position="67"/>
    </location>
</feature>
<proteinExistence type="predicted"/>
<evidence type="ECO:0000256" key="1">
    <source>
        <dbReference type="SAM" id="Phobius"/>
    </source>
</evidence>
<protein>
    <submittedName>
        <fullName evidence="2">DUF1772 domain-containing protein</fullName>
    </submittedName>
</protein>
<evidence type="ECO:0000313" key="3">
    <source>
        <dbReference type="Proteomes" id="UP001168579"/>
    </source>
</evidence>
<dbReference type="InterPro" id="IPR013901">
    <property type="entry name" value="Anthrone_oxy"/>
</dbReference>
<dbReference type="Proteomes" id="UP001168579">
    <property type="component" value="Unassembled WGS sequence"/>
</dbReference>
<dbReference type="EMBL" id="JAUKUC010000001">
    <property type="protein sequence ID" value="MDO1512393.1"/>
    <property type="molecule type" value="Genomic_DNA"/>
</dbReference>
<feature type="transmembrane region" description="Helical" evidence="1">
    <location>
        <begin position="79"/>
        <end position="97"/>
    </location>
</feature>
<name>A0ABT8RNB0_9FLAO</name>
<comment type="caution">
    <text evidence="2">The sequence shown here is derived from an EMBL/GenBank/DDBJ whole genome shotgun (WGS) entry which is preliminary data.</text>
</comment>
<reference evidence="2" key="1">
    <citation type="journal article" date="2014" name="Int. J. Syst. Evol. Microbiol.">
        <title>Complete genome of a new Firmicutes species belonging to the dominant human colonic microbiota ('Ruminococcus bicirculans') reveals two chromosomes and a selective capacity to utilize plant glucans.</title>
        <authorList>
            <consortium name="NISC Comparative Sequencing Program"/>
            <person name="Wegmann U."/>
            <person name="Louis P."/>
            <person name="Goesmann A."/>
            <person name="Henrissat B."/>
            <person name="Duncan S.H."/>
            <person name="Flint H.J."/>
        </authorList>
    </citation>
    <scope>NUCLEOTIDE SEQUENCE</scope>
    <source>
        <strain evidence="2">CECT 8869</strain>
    </source>
</reference>
<keyword evidence="3" id="KW-1185">Reference proteome</keyword>
<gene>
    <name evidence="2" type="ORF">Q2T41_06980</name>
</gene>
<keyword evidence="1" id="KW-1133">Transmembrane helix</keyword>
<dbReference type="RefSeq" id="WP_304435484.1">
    <property type="nucleotide sequence ID" value="NZ_JAUKUC010000001.1"/>
</dbReference>
<keyword evidence="1" id="KW-0812">Transmembrane</keyword>
<organism evidence="2 3">
    <name type="scientific">Maribacter confluentis</name>
    <dbReference type="NCBI Taxonomy" id="1656093"/>
    <lineage>
        <taxon>Bacteria</taxon>
        <taxon>Pseudomonadati</taxon>
        <taxon>Bacteroidota</taxon>
        <taxon>Flavobacteriia</taxon>
        <taxon>Flavobacteriales</taxon>
        <taxon>Flavobacteriaceae</taxon>
        <taxon>Maribacter</taxon>
    </lineage>
</organism>
<evidence type="ECO:0000313" key="2">
    <source>
        <dbReference type="EMBL" id="MDO1512393.1"/>
    </source>
</evidence>